<name>A0ABQ4A158_9ACTN</name>
<sequence length="93" mass="10278">MAVGSEQRREERSSRIAAAFPDSHVDAALDLLHLADMAWHDCYGPRELALPDKVVDDILLLADGGLVALIRIARQAVIDFRDIQVAADDLRSR</sequence>
<comment type="caution">
    <text evidence="1">The sequence shown here is derived from an EMBL/GenBank/DDBJ whole genome shotgun (WGS) entry which is preliminary data.</text>
</comment>
<proteinExistence type="predicted"/>
<evidence type="ECO:0000313" key="2">
    <source>
        <dbReference type="Proteomes" id="UP000603200"/>
    </source>
</evidence>
<organism evidence="1 2">
    <name type="scientific">Winogradskya humida</name>
    <dbReference type="NCBI Taxonomy" id="113566"/>
    <lineage>
        <taxon>Bacteria</taxon>
        <taxon>Bacillati</taxon>
        <taxon>Actinomycetota</taxon>
        <taxon>Actinomycetes</taxon>
        <taxon>Micromonosporales</taxon>
        <taxon>Micromonosporaceae</taxon>
        <taxon>Winogradskya</taxon>
    </lineage>
</organism>
<dbReference type="EMBL" id="BOMN01000112">
    <property type="protein sequence ID" value="GIE24599.1"/>
    <property type="molecule type" value="Genomic_DNA"/>
</dbReference>
<accession>A0ABQ4A158</accession>
<keyword evidence="2" id="KW-1185">Reference proteome</keyword>
<dbReference type="RefSeq" id="WP_203841606.1">
    <property type="nucleotide sequence ID" value="NZ_BAAATV010000009.1"/>
</dbReference>
<protein>
    <submittedName>
        <fullName evidence="1">Uncharacterized protein</fullName>
    </submittedName>
</protein>
<evidence type="ECO:0000313" key="1">
    <source>
        <dbReference type="EMBL" id="GIE24599.1"/>
    </source>
</evidence>
<dbReference type="Proteomes" id="UP000603200">
    <property type="component" value="Unassembled WGS sequence"/>
</dbReference>
<gene>
    <name evidence="1" type="ORF">Ahu01nite_077010</name>
</gene>
<reference evidence="1 2" key="1">
    <citation type="submission" date="2021-01" db="EMBL/GenBank/DDBJ databases">
        <title>Whole genome shotgun sequence of Actinoplanes humidus NBRC 14915.</title>
        <authorList>
            <person name="Komaki H."/>
            <person name="Tamura T."/>
        </authorList>
    </citation>
    <scope>NUCLEOTIDE SEQUENCE [LARGE SCALE GENOMIC DNA]</scope>
    <source>
        <strain evidence="1 2">NBRC 14915</strain>
    </source>
</reference>